<proteinExistence type="predicted"/>
<dbReference type="EMBL" id="GBRH01209768">
    <property type="protein sequence ID" value="JAD88127.1"/>
    <property type="molecule type" value="Transcribed_RNA"/>
</dbReference>
<name>A0A0A9DWL1_ARUDO</name>
<protein>
    <submittedName>
        <fullName evidence="1">Uncharacterized protein</fullName>
    </submittedName>
</protein>
<dbReference type="AlphaFoldDB" id="A0A0A9DWL1"/>
<evidence type="ECO:0000313" key="1">
    <source>
        <dbReference type="EMBL" id="JAD88127.1"/>
    </source>
</evidence>
<sequence>MLPNLKGNLWSAREPKNMYVHKKFTIMDLVDLIFGSMVFTQ</sequence>
<reference evidence="1" key="2">
    <citation type="journal article" date="2015" name="Data Brief">
        <title>Shoot transcriptome of the giant reed, Arundo donax.</title>
        <authorList>
            <person name="Barrero R.A."/>
            <person name="Guerrero F.D."/>
            <person name="Moolhuijzen P."/>
            <person name="Goolsby J.A."/>
            <person name="Tidwell J."/>
            <person name="Bellgard S.E."/>
            <person name="Bellgard M.I."/>
        </authorList>
    </citation>
    <scope>NUCLEOTIDE SEQUENCE</scope>
    <source>
        <tissue evidence="1">Shoot tissue taken approximately 20 cm above the soil surface</tissue>
    </source>
</reference>
<organism evidence="1">
    <name type="scientific">Arundo donax</name>
    <name type="common">Giant reed</name>
    <name type="synonym">Donax arundinaceus</name>
    <dbReference type="NCBI Taxonomy" id="35708"/>
    <lineage>
        <taxon>Eukaryota</taxon>
        <taxon>Viridiplantae</taxon>
        <taxon>Streptophyta</taxon>
        <taxon>Embryophyta</taxon>
        <taxon>Tracheophyta</taxon>
        <taxon>Spermatophyta</taxon>
        <taxon>Magnoliopsida</taxon>
        <taxon>Liliopsida</taxon>
        <taxon>Poales</taxon>
        <taxon>Poaceae</taxon>
        <taxon>PACMAD clade</taxon>
        <taxon>Arundinoideae</taxon>
        <taxon>Arundineae</taxon>
        <taxon>Arundo</taxon>
    </lineage>
</organism>
<reference evidence="1" key="1">
    <citation type="submission" date="2014-09" db="EMBL/GenBank/DDBJ databases">
        <authorList>
            <person name="Magalhaes I.L.F."/>
            <person name="Oliveira U."/>
            <person name="Santos F.R."/>
            <person name="Vidigal T.H.D.A."/>
            <person name="Brescovit A.D."/>
            <person name="Santos A.J."/>
        </authorList>
    </citation>
    <scope>NUCLEOTIDE SEQUENCE</scope>
    <source>
        <tissue evidence="1">Shoot tissue taken approximately 20 cm above the soil surface</tissue>
    </source>
</reference>
<accession>A0A0A9DWL1</accession>